<evidence type="ECO:0000313" key="3">
    <source>
        <dbReference type="EMBL" id="SEG77147.1"/>
    </source>
</evidence>
<reference evidence="3 4" key="1">
    <citation type="submission" date="2016-10" db="EMBL/GenBank/DDBJ databases">
        <authorList>
            <person name="de Groot N.N."/>
        </authorList>
    </citation>
    <scope>NUCLEOTIDE SEQUENCE [LARGE SCALE GENOMIC DNA]</scope>
    <source>
        <strain evidence="3 4">CGMCC 4.2023</strain>
    </source>
</reference>
<dbReference type="PANTHER" id="PTHR33744:SF1">
    <property type="entry name" value="DNA-BINDING TRANSCRIPTIONAL ACTIVATOR ADER"/>
    <property type="match status" value="1"/>
</dbReference>
<gene>
    <name evidence="3" type="ORF">SAMN05216223_110179</name>
</gene>
<dbReference type="RefSeq" id="WP_103887952.1">
    <property type="nucleotide sequence ID" value="NZ_FNVU01000010.1"/>
</dbReference>
<dbReference type="OrthoDB" id="4571023at2"/>
<feature type="domain" description="RsbT co-antagonist protein RsbRD N-terminal" evidence="2">
    <location>
        <begin position="32"/>
        <end position="170"/>
    </location>
</feature>
<dbReference type="PANTHER" id="PTHR33744">
    <property type="entry name" value="CARBOHYDRATE DIACID REGULATOR"/>
    <property type="match status" value="1"/>
</dbReference>
<dbReference type="InterPro" id="IPR051448">
    <property type="entry name" value="CdaR-like_regulators"/>
</dbReference>
<organism evidence="3 4">
    <name type="scientific">Actinacidiphila yanglinensis</name>
    <dbReference type="NCBI Taxonomy" id="310779"/>
    <lineage>
        <taxon>Bacteria</taxon>
        <taxon>Bacillati</taxon>
        <taxon>Actinomycetota</taxon>
        <taxon>Actinomycetes</taxon>
        <taxon>Kitasatosporales</taxon>
        <taxon>Streptomycetaceae</taxon>
        <taxon>Actinacidiphila</taxon>
    </lineage>
</organism>
<evidence type="ECO:0000259" key="2">
    <source>
        <dbReference type="Pfam" id="PF14361"/>
    </source>
</evidence>
<dbReference type="AlphaFoldDB" id="A0A1H6CWE9"/>
<feature type="domain" description="PucR C-terminal helix-turn-helix" evidence="1">
    <location>
        <begin position="363"/>
        <end position="421"/>
    </location>
</feature>
<evidence type="ECO:0000313" key="4">
    <source>
        <dbReference type="Proteomes" id="UP000236754"/>
    </source>
</evidence>
<dbReference type="Proteomes" id="UP000236754">
    <property type="component" value="Unassembled WGS sequence"/>
</dbReference>
<dbReference type="EMBL" id="FNVU01000010">
    <property type="protein sequence ID" value="SEG77147.1"/>
    <property type="molecule type" value="Genomic_DNA"/>
</dbReference>
<dbReference type="InterPro" id="IPR025751">
    <property type="entry name" value="RsbRD_N_dom"/>
</dbReference>
<proteinExistence type="predicted"/>
<keyword evidence="4" id="KW-1185">Reference proteome</keyword>
<dbReference type="InterPro" id="IPR025736">
    <property type="entry name" value="PucR_C-HTH_dom"/>
</dbReference>
<dbReference type="GO" id="GO:0003677">
    <property type="term" value="F:DNA binding"/>
    <property type="evidence" value="ECO:0007669"/>
    <property type="project" value="UniProtKB-KW"/>
</dbReference>
<accession>A0A1H6CWE9</accession>
<dbReference type="Pfam" id="PF14361">
    <property type="entry name" value="RsbRD_N"/>
    <property type="match status" value="1"/>
</dbReference>
<dbReference type="Pfam" id="PF13556">
    <property type="entry name" value="HTH_30"/>
    <property type="match status" value="1"/>
</dbReference>
<protein>
    <submittedName>
        <fullName evidence="3">DNA-binding transcriptional regulator, PucR family</fullName>
    </submittedName>
</protein>
<sequence>MTTQPAAAPRPAAPLTIGGTPLDKRLVTAVHELAARVVTRLTERIPVYASLPAEQLRGDITAIAVRGIRGFAQVLRTGEPPTAAQLELMNRSAARRAQEHIPLDAVVGAYFLGAHECLDQVLADAAPGDLADVLAAQKLLLRYLNAVTESVFAGYIAESQAALGERQSARQALLSALLDGGPVQQAAERAGMRLPERYWVVSVAAAPHPDEHAPGVDPGIAAGRKLRRMRAELDRQAHGEALSALSPDGGIALVPAVPATATGTARPPAPADAGFARLAGLVRDMARACGAELTAAAVAAAPQEAAGAASLATRVRQVAEGCGRGPGLYRLDDVLLEYQLTLPSPARDRLAALLRPLEGRTDLLETLRTFLACGLDRRRTAERLHIHPNTVDYRLRRTSALTGLNAAHGPDLPRLQAALAAYGAWFSPCSTPATDPR</sequence>
<evidence type="ECO:0000259" key="1">
    <source>
        <dbReference type="Pfam" id="PF13556"/>
    </source>
</evidence>
<name>A0A1H6CWE9_9ACTN</name>
<keyword evidence="3" id="KW-0238">DNA-binding</keyword>
<dbReference type="InterPro" id="IPR042070">
    <property type="entry name" value="PucR_C-HTH_sf"/>
</dbReference>
<dbReference type="Gene3D" id="1.10.10.2840">
    <property type="entry name" value="PucR C-terminal helix-turn-helix domain"/>
    <property type="match status" value="1"/>
</dbReference>